<evidence type="ECO:0000313" key="1">
    <source>
        <dbReference type="EMBL" id="CAF28736.1"/>
    </source>
</evidence>
<organism evidence="1">
    <name type="scientific">uncultured crenarchaeote</name>
    <dbReference type="NCBI Taxonomy" id="29281"/>
    <lineage>
        <taxon>Archaea</taxon>
        <taxon>Thermoproteota</taxon>
        <taxon>environmental samples</taxon>
    </lineage>
</organism>
<dbReference type="EMBL" id="AJ627422">
    <property type="protein sequence ID" value="CAF28736.1"/>
    <property type="molecule type" value="Genomic_DNA"/>
</dbReference>
<name>Q701Y8_9CREN</name>
<dbReference type="AlphaFoldDB" id="Q701Y8"/>
<sequence>MVGKKSTTPITPKTLKTISNDASNNQSIIETIQKSLFDITNEIAKVQPRYAQSVSNFQAEYLEATKMVIQTFTNFQSTLIKFNWINFDNRSTLYTDQIKNQVTMLTENIIKTFDIWNQITIDSIDIAKENVKLYTEAMTSMDIRNRDLISSWNSFLIPSYCK</sequence>
<protein>
    <submittedName>
        <fullName evidence="1">Uncharacterized protein</fullName>
    </submittedName>
</protein>
<proteinExistence type="predicted"/>
<reference evidence="1" key="1">
    <citation type="journal article" date="2005" name="Environ. Microbiol.">
        <title>Novel genes for nitrite reductase and Amo-related proteins indicate a role of uncultivated mesophilic crenarchaeota in nitrogen cycling.</title>
        <authorList>
            <person name="Treusch A.H."/>
            <person name="Leininger S."/>
            <person name="Kletzin A."/>
            <person name="Schuster S.C."/>
            <person name="Klenk H.-P."/>
            <person name="Schleper C."/>
        </authorList>
    </citation>
    <scope>NUCLEOTIDE SEQUENCE</scope>
</reference>
<accession>Q701Y8</accession>